<organism evidence="1 2">
    <name type="scientific">Methyloprofundus sedimenti</name>
    <dbReference type="NCBI Taxonomy" id="1420851"/>
    <lineage>
        <taxon>Bacteria</taxon>
        <taxon>Pseudomonadati</taxon>
        <taxon>Pseudomonadota</taxon>
        <taxon>Gammaproteobacteria</taxon>
        <taxon>Methylococcales</taxon>
        <taxon>Methylococcaceae</taxon>
        <taxon>Methyloprofundus</taxon>
    </lineage>
</organism>
<dbReference type="STRING" id="1420851.AU255_15480"/>
<dbReference type="AlphaFoldDB" id="A0A1V8M2H2"/>
<evidence type="ECO:0000313" key="1">
    <source>
        <dbReference type="EMBL" id="OQK15623.1"/>
    </source>
</evidence>
<proteinExistence type="predicted"/>
<comment type="caution">
    <text evidence="1">The sequence shown here is derived from an EMBL/GenBank/DDBJ whole genome shotgun (WGS) entry which is preliminary data.</text>
</comment>
<reference evidence="1 2" key="1">
    <citation type="submission" date="2015-12" db="EMBL/GenBank/DDBJ databases">
        <authorList>
            <person name="Shamseldin A."/>
            <person name="Moawad H."/>
            <person name="Abd El-Rahim W.M."/>
            <person name="Sadowsky M.J."/>
        </authorList>
    </citation>
    <scope>NUCLEOTIDE SEQUENCE [LARGE SCALE GENOMIC DNA]</scope>
    <source>
        <strain evidence="1 2">WF1</strain>
    </source>
</reference>
<keyword evidence="2" id="KW-1185">Reference proteome</keyword>
<protein>
    <submittedName>
        <fullName evidence="1">Uncharacterized protein</fullName>
    </submittedName>
</protein>
<name>A0A1V8M2H2_9GAMM</name>
<sequence>MPENTLVTFAEYLSALKKMTRRQYDRNINKDLSQQKWQEIFKRNVTESLKQAYQESLLQIQKLDLTDEIMKPQLLALFEGFIEEFMQYTLHKHRTSCALSNFPDEHNPSQDYITEVLLQVNADWQGFCQQVEKLPTLEKVQI</sequence>
<accession>A0A1V8M2H2</accession>
<dbReference type="OrthoDB" id="337830at2"/>
<dbReference type="Proteomes" id="UP000191980">
    <property type="component" value="Unassembled WGS sequence"/>
</dbReference>
<dbReference type="RefSeq" id="WP_080523858.1">
    <property type="nucleotide sequence ID" value="NZ_LPUF01000003.1"/>
</dbReference>
<evidence type="ECO:0000313" key="2">
    <source>
        <dbReference type="Proteomes" id="UP000191980"/>
    </source>
</evidence>
<gene>
    <name evidence="1" type="ORF">AU255_15480</name>
</gene>
<dbReference type="EMBL" id="LPUF01000003">
    <property type="protein sequence ID" value="OQK15623.1"/>
    <property type="molecule type" value="Genomic_DNA"/>
</dbReference>